<dbReference type="PANTHER" id="PTHR22601">
    <property type="entry name" value="ISP4 LIKE PROTEIN"/>
    <property type="match status" value="1"/>
</dbReference>
<feature type="transmembrane region" description="Helical" evidence="9">
    <location>
        <begin position="684"/>
        <end position="705"/>
    </location>
</feature>
<evidence type="ECO:0000256" key="7">
    <source>
        <dbReference type="ARBA" id="ARBA00022989"/>
    </source>
</evidence>
<keyword evidence="7 9" id="KW-1133">Transmembrane helix</keyword>
<feature type="transmembrane region" description="Helical" evidence="9">
    <location>
        <begin position="152"/>
        <end position="170"/>
    </location>
</feature>
<feature type="transmembrane region" description="Helical" evidence="9">
    <location>
        <begin position="655"/>
        <end position="672"/>
    </location>
</feature>
<accession>A0A2N9HXE6</accession>
<evidence type="ECO:0000313" key="10">
    <source>
        <dbReference type="EMBL" id="SPD16788.1"/>
    </source>
</evidence>
<gene>
    <name evidence="10" type="ORF">FSB_LOCUS44670</name>
</gene>
<name>A0A2N9HXE6_FAGSY</name>
<dbReference type="NCBIfam" id="TIGR00728">
    <property type="entry name" value="OPT_sfam"/>
    <property type="match status" value="1"/>
</dbReference>
<evidence type="ECO:0000256" key="2">
    <source>
        <dbReference type="ARBA" id="ARBA00005484"/>
    </source>
</evidence>
<comment type="subcellular location">
    <subcellularLocation>
        <location evidence="1">Membrane</location>
        <topology evidence="1">Multi-pass membrane protein</topology>
    </subcellularLocation>
</comment>
<dbReference type="GO" id="GO:0016020">
    <property type="term" value="C:membrane"/>
    <property type="evidence" value="ECO:0007669"/>
    <property type="project" value="UniProtKB-SubCell"/>
</dbReference>
<evidence type="ECO:0000256" key="9">
    <source>
        <dbReference type="SAM" id="Phobius"/>
    </source>
</evidence>
<proteinExistence type="inferred from homology"/>
<feature type="transmembrane region" description="Helical" evidence="9">
    <location>
        <begin position="422"/>
        <end position="439"/>
    </location>
</feature>
<keyword evidence="6" id="KW-0653">Protein transport</keyword>
<feature type="transmembrane region" description="Helical" evidence="9">
    <location>
        <begin position="76"/>
        <end position="95"/>
    </location>
</feature>
<keyword evidence="4 9" id="KW-0812">Transmembrane</keyword>
<keyword evidence="5" id="KW-0571">Peptide transport</keyword>
<organism evidence="10">
    <name type="scientific">Fagus sylvatica</name>
    <name type="common">Beechnut</name>
    <dbReference type="NCBI Taxonomy" id="28930"/>
    <lineage>
        <taxon>Eukaryota</taxon>
        <taxon>Viridiplantae</taxon>
        <taxon>Streptophyta</taxon>
        <taxon>Embryophyta</taxon>
        <taxon>Tracheophyta</taxon>
        <taxon>Spermatophyta</taxon>
        <taxon>Magnoliopsida</taxon>
        <taxon>eudicotyledons</taxon>
        <taxon>Gunneridae</taxon>
        <taxon>Pentapetalae</taxon>
        <taxon>rosids</taxon>
        <taxon>fabids</taxon>
        <taxon>Fagales</taxon>
        <taxon>Fagaceae</taxon>
        <taxon>Fagus</taxon>
    </lineage>
</organism>
<dbReference type="GO" id="GO:0015031">
    <property type="term" value="P:protein transport"/>
    <property type="evidence" value="ECO:0007669"/>
    <property type="project" value="UniProtKB-KW"/>
</dbReference>
<feature type="transmembrane region" description="Helical" evidence="9">
    <location>
        <begin position="607"/>
        <end position="624"/>
    </location>
</feature>
<dbReference type="EMBL" id="OIVN01004335">
    <property type="protein sequence ID" value="SPD16788.1"/>
    <property type="molecule type" value="Genomic_DNA"/>
</dbReference>
<feature type="transmembrane region" description="Helical" evidence="9">
    <location>
        <begin position="534"/>
        <end position="556"/>
    </location>
</feature>
<dbReference type="AlphaFoldDB" id="A0A2N9HXE6"/>
<dbReference type="GO" id="GO:0035673">
    <property type="term" value="F:oligopeptide transmembrane transporter activity"/>
    <property type="evidence" value="ECO:0007669"/>
    <property type="project" value="InterPro"/>
</dbReference>
<dbReference type="InterPro" id="IPR004813">
    <property type="entry name" value="OPT"/>
</dbReference>
<dbReference type="Pfam" id="PF03169">
    <property type="entry name" value="OPT"/>
    <property type="match status" value="1"/>
</dbReference>
<evidence type="ECO:0000256" key="1">
    <source>
        <dbReference type="ARBA" id="ARBA00004141"/>
    </source>
</evidence>
<protein>
    <submittedName>
        <fullName evidence="10">Uncharacterized protein</fullName>
    </submittedName>
</protein>
<keyword evidence="3" id="KW-0813">Transport</keyword>
<feature type="transmembrane region" description="Helical" evidence="9">
    <location>
        <begin position="120"/>
        <end position="140"/>
    </location>
</feature>
<feature type="transmembrane region" description="Helical" evidence="9">
    <location>
        <begin position="287"/>
        <end position="309"/>
    </location>
</feature>
<feature type="transmembrane region" description="Helical" evidence="9">
    <location>
        <begin position="357"/>
        <end position="383"/>
    </location>
</feature>
<keyword evidence="8 9" id="KW-0472">Membrane</keyword>
<reference evidence="10" key="1">
    <citation type="submission" date="2018-02" db="EMBL/GenBank/DDBJ databases">
        <authorList>
            <person name="Cohen D.B."/>
            <person name="Kent A.D."/>
        </authorList>
    </citation>
    <scope>NUCLEOTIDE SEQUENCE</scope>
</reference>
<comment type="similarity">
    <text evidence="2">Belongs to the oligopeptide OPT transporter (TC 2.A.67.1) family.</text>
</comment>
<feature type="transmembrane region" description="Helical" evidence="9">
    <location>
        <begin position="451"/>
        <end position="472"/>
    </location>
</feature>
<evidence type="ECO:0000256" key="3">
    <source>
        <dbReference type="ARBA" id="ARBA00022448"/>
    </source>
</evidence>
<evidence type="ECO:0000256" key="8">
    <source>
        <dbReference type="ARBA" id="ARBA00023136"/>
    </source>
</evidence>
<evidence type="ECO:0000256" key="6">
    <source>
        <dbReference type="ARBA" id="ARBA00022927"/>
    </source>
</evidence>
<sequence length="743" mass="83299">MTGYAEKEDPQAVITGDEENDSPIEEVRLTVSPTDDPTLPALTFRTWVLGLLSCVLLSFVNQFFGYRQNQLSISSVSAQILVLPLGKLMAAYLPLKPIRVPLTNWSFSLNPGPFNLKEHVLITIFASAGSGGMYAVHIVTSVKAFYRRDLHAIAAYLLALTTQMLGYGWAGLFRKYLVDSPYMWWPSNLVQVSLFRALHEKEKRPKGGHTRLQFFFMIFVASFAYYVVPSYLFPSISYISFICWIWKDSITAQQIGGGMQGLGLGSIGLDWSAVAGFLGTPLATPGFAIINILVGFVLIVYVANPILYWSNAYDAKKFPIFSSHTFDHTGQPYNLSRILNTKTFEFDRVAYDSYSKLYLSAFFALDYGLSFATLTATITHVALFHGRTIWQLWKKATSAVNENFSDVHTRLMKKNYKQVPQWWFHSILISMVALALYACEGFDKQLQLPWWGLLMACGIALFFTLPIGIIQATTNSQPGLNVITELVIGYIYPGKPLANVSFKTYGYISMSQALSFLLDFKLGHYMKIPPRSMFIVQAIGTVVASSTYFATAWWLLTSIDGICNPSLLPEGSPWTCPGDDVFYNASIIWGVIGPLRMFTKLGVYKEMNWFFLIGFLAPIPGWFLSRKYPNIKWLGLVHTPIIIGAASSMPPTRPVNYWSWGAVGIFFNFYVYRKYKTWWARHTYVLSAALDAGVAFMGVILFFTLQSKDIIGPEWWGLASDDHCPLAKCPTAPGVVRSGCPVL</sequence>
<feature type="transmembrane region" description="Helical" evidence="9">
    <location>
        <begin position="210"/>
        <end position="228"/>
    </location>
</feature>
<dbReference type="InterPro" id="IPR004648">
    <property type="entry name" value="Oligpept_transpt"/>
</dbReference>
<evidence type="ECO:0000256" key="5">
    <source>
        <dbReference type="ARBA" id="ARBA00022856"/>
    </source>
</evidence>
<dbReference type="NCBIfam" id="TIGR00727">
    <property type="entry name" value="ISP4_OPT"/>
    <property type="match status" value="1"/>
</dbReference>
<evidence type="ECO:0000256" key="4">
    <source>
        <dbReference type="ARBA" id="ARBA00022692"/>
    </source>
</evidence>
<feature type="transmembrane region" description="Helical" evidence="9">
    <location>
        <begin position="44"/>
        <end position="64"/>
    </location>
</feature>